<evidence type="ECO:0000313" key="2">
    <source>
        <dbReference type="Proteomes" id="UP000541109"/>
    </source>
</evidence>
<gene>
    <name evidence="1" type="ORF">H2509_00140</name>
</gene>
<dbReference type="EMBL" id="JACFXV010000006">
    <property type="protein sequence ID" value="MBA5775529.1"/>
    <property type="molecule type" value="Genomic_DNA"/>
</dbReference>
<name>A0A839A9T1_9HYPH</name>
<proteinExistence type="predicted"/>
<reference evidence="1 2" key="1">
    <citation type="submission" date="2020-07" db="EMBL/GenBank/DDBJ databases">
        <title>Stappia sp., F7233, whole genome shotgun sequencing project.</title>
        <authorList>
            <person name="Jiang S."/>
            <person name="Liu Z.W."/>
            <person name="Du Z.J."/>
        </authorList>
    </citation>
    <scope>NUCLEOTIDE SEQUENCE [LARGE SCALE GENOMIC DNA]</scope>
    <source>
        <strain evidence="1 2">F7233</strain>
    </source>
</reference>
<comment type="caution">
    <text evidence="1">The sequence shown here is derived from an EMBL/GenBank/DDBJ whole genome shotgun (WGS) entry which is preliminary data.</text>
</comment>
<organism evidence="1 2">
    <name type="scientific">Stappia albiluteola</name>
    <dbReference type="NCBI Taxonomy" id="2758565"/>
    <lineage>
        <taxon>Bacteria</taxon>
        <taxon>Pseudomonadati</taxon>
        <taxon>Pseudomonadota</taxon>
        <taxon>Alphaproteobacteria</taxon>
        <taxon>Hyphomicrobiales</taxon>
        <taxon>Stappiaceae</taxon>
        <taxon>Stappia</taxon>
    </lineage>
</organism>
<evidence type="ECO:0000313" key="1">
    <source>
        <dbReference type="EMBL" id="MBA5775529.1"/>
    </source>
</evidence>
<accession>A0A839A9T1</accession>
<sequence length="168" mass="18735">MSVAPNLGTVLTTRFAVQTLALHRTFKARERAEAESQKLIWEIAWDTYRVWRLGPLALARTIMSNPVKRLKVATDGFPCIPFGLPGYNSREVAARLNTVAVDCAGCLIAEISLRHGEGALCTATWFTLDFPPEEQWGGSLERPNTIVGGYDQFGFQCYVRERSLENAE</sequence>
<dbReference type="AlphaFoldDB" id="A0A839A9T1"/>
<dbReference type="RefSeq" id="WP_182161064.1">
    <property type="nucleotide sequence ID" value="NZ_JACFXV010000006.1"/>
</dbReference>
<keyword evidence="2" id="KW-1185">Reference proteome</keyword>
<protein>
    <submittedName>
        <fullName evidence="1">Uncharacterized protein</fullName>
    </submittedName>
</protein>
<dbReference type="Proteomes" id="UP000541109">
    <property type="component" value="Unassembled WGS sequence"/>
</dbReference>